<evidence type="ECO:0000313" key="3">
    <source>
        <dbReference type="EMBL" id="PIP04471.1"/>
    </source>
</evidence>
<dbReference type="AlphaFoldDB" id="A0A2G9XDW2"/>
<dbReference type="SUPFAM" id="SSF53756">
    <property type="entry name" value="UDP-Glycosyltransferase/glycogen phosphorylase"/>
    <property type="match status" value="1"/>
</dbReference>
<feature type="domain" description="Glycosyl transferase family 1" evidence="1">
    <location>
        <begin position="211"/>
        <end position="369"/>
    </location>
</feature>
<evidence type="ECO:0000259" key="2">
    <source>
        <dbReference type="Pfam" id="PF13439"/>
    </source>
</evidence>
<sequence>MTICVLIRSTTFHNKSGGLETQNKTLCEGFVKKGHKVVVISTSTPSHLEGGAKEEGVQYVFTDAPAGVYSKKWWEDSVNKFSKLNKEYKFDVVISQSSAGKAVFPKVSNGKKIAICHGTALGELKTRVKSIKSLRNMARFIFKDISMVVSGYYDDLQIFRNADKVVCVSDILSTNLIKEYPFIKSKAVVIDNGVDEGKFKTQNSKLKIENTKHSFALLYVGRVVEEKGIGELLKALAIVKNDICGIFLYVVGGGKDLDRFKILTNELKIKDVVNYVGEVENTEVTRYYQKADVFVYPSVRQEGFPMVLAEAMFSRVPIIASRIGGIPSVIEDDKTGILIAPRNVQSLVLAIKKFYSNPPFGKNIAQNAYIRAAKSYSQEAMVEKYLNLC</sequence>
<dbReference type="InterPro" id="IPR050194">
    <property type="entry name" value="Glycosyltransferase_grp1"/>
</dbReference>
<dbReference type="CDD" id="cd03801">
    <property type="entry name" value="GT4_PimA-like"/>
    <property type="match status" value="1"/>
</dbReference>
<dbReference type="Proteomes" id="UP000231388">
    <property type="component" value="Unassembled WGS sequence"/>
</dbReference>
<protein>
    <recommendedName>
        <fullName evidence="5">Glycosyl transferase family 1</fullName>
    </recommendedName>
</protein>
<dbReference type="EMBL" id="PCQY01000028">
    <property type="protein sequence ID" value="PIP04471.1"/>
    <property type="molecule type" value="Genomic_DNA"/>
</dbReference>
<comment type="caution">
    <text evidence="3">The sequence shown here is derived from an EMBL/GenBank/DDBJ whole genome shotgun (WGS) entry which is preliminary data.</text>
</comment>
<feature type="domain" description="Glycosyltransferase subfamily 4-like N-terminal" evidence="2">
    <location>
        <begin position="17"/>
        <end position="196"/>
    </location>
</feature>
<dbReference type="GO" id="GO:0016757">
    <property type="term" value="F:glycosyltransferase activity"/>
    <property type="evidence" value="ECO:0007669"/>
    <property type="project" value="InterPro"/>
</dbReference>
<dbReference type="Gene3D" id="3.40.50.2000">
    <property type="entry name" value="Glycogen Phosphorylase B"/>
    <property type="match status" value="2"/>
</dbReference>
<accession>A0A2G9XDW2</accession>
<dbReference type="Pfam" id="PF00534">
    <property type="entry name" value="Glycos_transf_1"/>
    <property type="match status" value="1"/>
</dbReference>
<evidence type="ECO:0008006" key="5">
    <source>
        <dbReference type="Google" id="ProtNLM"/>
    </source>
</evidence>
<evidence type="ECO:0000313" key="4">
    <source>
        <dbReference type="Proteomes" id="UP000231388"/>
    </source>
</evidence>
<dbReference type="PANTHER" id="PTHR45947">
    <property type="entry name" value="SULFOQUINOVOSYL TRANSFERASE SQD2"/>
    <property type="match status" value="1"/>
</dbReference>
<dbReference type="InterPro" id="IPR028098">
    <property type="entry name" value="Glyco_trans_4-like_N"/>
</dbReference>
<dbReference type="PANTHER" id="PTHR45947:SF3">
    <property type="entry name" value="SULFOQUINOVOSYL TRANSFERASE SQD2"/>
    <property type="match status" value="1"/>
</dbReference>
<dbReference type="InterPro" id="IPR001296">
    <property type="entry name" value="Glyco_trans_1"/>
</dbReference>
<proteinExistence type="predicted"/>
<gene>
    <name evidence="3" type="ORF">COX53_02240</name>
</gene>
<evidence type="ECO:0000259" key="1">
    <source>
        <dbReference type="Pfam" id="PF00534"/>
    </source>
</evidence>
<organism evidence="3 4">
    <name type="scientific">candidate division WWE3 bacterium CG23_combo_of_CG06-09_8_20_14_all_40_14</name>
    <dbReference type="NCBI Taxonomy" id="1975095"/>
    <lineage>
        <taxon>Bacteria</taxon>
        <taxon>Katanobacteria</taxon>
    </lineage>
</organism>
<name>A0A2G9XDW2_UNCKA</name>
<reference evidence="3 4" key="1">
    <citation type="submission" date="2017-09" db="EMBL/GenBank/DDBJ databases">
        <title>Depth-based differentiation of microbial function through sediment-hosted aquifers and enrichment of novel symbionts in the deep terrestrial subsurface.</title>
        <authorList>
            <person name="Probst A.J."/>
            <person name="Ladd B."/>
            <person name="Jarett J.K."/>
            <person name="Geller-Mcgrath D.E."/>
            <person name="Sieber C.M."/>
            <person name="Emerson J.B."/>
            <person name="Anantharaman K."/>
            <person name="Thomas B.C."/>
            <person name="Malmstrom R."/>
            <person name="Stieglmeier M."/>
            <person name="Klingl A."/>
            <person name="Woyke T."/>
            <person name="Ryan C.M."/>
            <person name="Banfield J.F."/>
        </authorList>
    </citation>
    <scope>NUCLEOTIDE SEQUENCE [LARGE SCALE GENOMIC DNA]</scope>
    <source>
        <strain evidence="3">CG23_combo_of_CG06-09_8_20_14_all_40_14</strain>
    </source>
</reference>
<dbReference type="Pfam" id="PF13439">
    <property type="entry name" value="Glyco_transf_4"/>
    <property type="match status" value="1"/>
</dbReference>